<proteinExistence type="predicted"/>
<protein>
    <submittedName>
        <fullName evidence="1">Uncharacterized protein</fullName>
    </submittedName>
</protein>
<dbReference type="AlphaFoldDB" id="A0A386UIZ3"/>
<reference evidence="2" key="1">
    <citation type="submission" date="2018-07" db="EMBL/GenBank/DDBJ databases">
        <title>Genome Structure of the Opportunistic Pathogen Paracoccus yeei (Alphaproteobacteria) and Identification of Putative Virulence Factors.</title>
        <authorList>
            <person name="Lasek R."/>
            <person name="Szuplewska M."/>
            <person name="Mitura M."/>
            <person name="Decewicz P."/>
            <person name="Chmielowska C."/>
            <person name="Pawlot A."/>
            <person name="Sentkowska D."/>
            <person name="Czarnecki J."/>
            <person name="Bartosik D."/>
        </authorList>
    </citation>
    <scope>NUCLEOTIDE SEQUENCE [LARGE SCALE GENOMIC DNA]</scope>
    <source>
        <strain evidence="2">CCUG 32053</strain>
    </source>
</reference>
<dbReference type="RefSeq" id="WP_233577709.1">
    <property type="nucleotide sequence ID" value="NZ_CP031078.1"/>
</dbReference>
<dbReference type="Proteomes" id="UP000272010">
    <property type="component" value="Chromosome"/>
</dbReference>
<evidence type="ECO:0000313" key="1">
    <source>
        <dbReference type="EMBL" id="AYF00259.1"/>
    </source>
</evidence>
<evidence type="ECO:0000313" key="2">
    <source>
        <dbReference type="Proteomes" id="UP000272010"/>
    </source>
</evidence>
<dbReference type="EMBL" id="CP031078">
    <property type="protein sequence ID" value="AYF00259.1"/>
    <property type="molecule type" value="Genomic_DNA"/>
</dbReference>
<organism evidence="1 2">
    <name type="scientific">Paracoccus yeei</name>
    <dbReference type="NCBI Taxonomy" id="147645"/>
    <lineage>
        <taxon>Bacteria</taxon>
        <taxon>Pseudomonadati</taxon>
        <taxon>Pseudomonadota</taxon>
        <taxon>Alphaproteobacteria</taxon>
        <taxon>Rhodobacterales</taxon>
        <taxon>Paracoccaceae</taxon>
        <taxon>Paracoccus</taxon>
    </lineage>
</organism>
<accession>A0A386UIZ3</accession>
<gene>
    <name evidence="1" type="ORF">PY32053_00582</name>
</gene>
<sequence>MTPAALSSAAAQERTGQVTPYLWVPGLGGDIGPYAGAPSLSLDTSLSEVLDDTDGAFFLSGLARCDRLVLLGDLSWSSSSSDGVLPPGLAKGKVKQRSLTLLAGYRAITGPGMTLDLLAGAWAWRVEGDIAVAGG</sequence>
<name>A0A386UIZ3_9RHOB</name>